<protein>
    <submittedName>
        <fullName evidence="3">Monooxygenase</fullName>
    </submittedName>
</protein>
<name>A0A117QJD0_STRCK</name>
<dbReference type="PANTHER" id="PTHR43244">
    <property type="match status" value="1"/>
</dbReference>
<dbReference type="Gene3D" id="3.20.20.30">
    <property type="entry name" value="Luciferase-like domain"/>
    <property type="match status" value="1"/>
</dbReference>
<dbReference type="Proteomes" id="UP000053398">
    <property type="component" value="Unassembled WGS sequence"/>
</dbReference>
<dbReference type="InterPro" id="IPR050564">
    <property type="entry name" value="F420-G6PD/mer"/>
</dbReference>
<gene>
    <name evidence="3" type="ORF">AQJ11_05100</name>
</gene>
<dbReference type="EMBL" id="LMWP01000005">
    <property type="protein sequence ID" value="KUN31574.1"/>
    <property type="molecule type" value="Genomic_DNA"/>
</dbReference>
<evidence type="ECO:0000259" key="2">
    <source>
        <dbReference type="Pfam" id="PF00296"/>
    </source>
</evidence>
<keyword evidence="4" id="KW-1185">Reference proteome</keyword>
<comment type="caution">
    <text evidence="3">The sequence shown here is derived from an EMBL/GenBank/DDBJ whole genome shotgun (WGS) entry which is preliminary data.</text>
</comment>
<dbReference type="GO" id="GO:0004497">
    <property type="term" value="F:monooxygenase activity"/>
    <property type="evidence" value="ECO:0007669"/>
    <property type="project" value="UniProtKB-KW"/>
</dbReference>
<dbReference type="Pfam" id="PF00296">
    <property type="entry name" value="Bac_luciferase"/>
    <property type="match status" value="1"/>
</dbReference>
<dbReference type="InterPro" id="IPR036661">
    <property type="entry name" value="Luciferase-like_sf"/>
</dbReference>
<dbReference type="AlphaFoldDB" id="A0A117QJD0"/>
<sequence length="324" mass="34509">MLAEPKGLSVFYPAPPRDLDGMSAFASFVRRLGAGRLWLGQSFHLESQMALAALAARQPGLPLGTAVSLAPLRHPYQAAVEARTVSVLSKAPYVAGYGPGSLDLQERLLPEPYGSPLTAMADYATVMRRLLDGDAVEHRGAAHTTRYVLPELPGPRVEVGLGVLRPGMARTAGACADVAITWLAPLPYLADRIMPALRAGARAAHRPVPRVASVVHLAVRRPGRDLDRVAFAAVGAHLRSAHYTDMLRRAGLDVDPGRPREAAGRLVGDGVHLTGEPEDIAARLRAYRAEGVDEVILNVTGVFLTEGARAALEDLHAVTTAFQS</sequence>
<feature type="domain" description="Luciferase-like" evidence="2">
    <location>
        <begin position="18"/>
        <end position="294"/>
    </location>
</feature>
<reference evidence="3 4" key="1">
    <citation type="submission" date="2015-10" db="EMBL/GenBank/DDBJ databases">
        <title>Draft genome sequence of Streptomyces corchorusii DSM 40340, type strain for the species Streptomyces corchorusii.</title>
        <authorList>
            <person name="Ruckert C."/>
            <person name="Winkler A."/>
            <person name="Kalinowski J."/>
            <person name="Kampfer P."/>
            <person name="Glaeser S."/>
        </authorList>
    </citation>
    <scope>NUCLEOTIDE SEQUENCE [LARGE SCALE GENOMIC DNA]</scope>
    <source>
        <strain evidence="3 4">DSM 40340</strain>
    </source>
</reference>
<dbReference type="GO" id="GO:0016705">
    <property type="term" value="F:oxidoreductase activity, acting on paired donors, with incorporation or reduction of molecular oxygen"/>
    <property type="evidence" value="ECO:0007669"/>
    <property type="project" value="InterPro"/>
</dbReference>
<dbReference type="RefSeq" id="WP_058082518.1">
    <property type="nucleotide sequence ID" value="NZ_KQ948352.1"/>
</dbReference>
<dbReference type="PANTHER" id="PTHR43244:SF1">
    <property type="entry name" value="5,10-METHYLENETETRAHYDROMETHANOPTERIN REDUCTASE"/>
    <property type="match status" value="1"/>
</dbReference>
<evidence type="ECO:0000256" key="1">
    <source>
        <dbReference type="ARBA" id="ARBA00023002"/>
    </source>
</evidence>
<dbReference type="SUPFAM" id="SSF51679">
    <property type="entry name" value="Bacterial luciferase-like"/>
    <property type="match status" value="1"/>
</dbReference>
<keyword evidence="1" id="KW-0560">Oxidoreductase</keyword>
<proteinExistence type="predicted"/>
<evidence type="ECO:0000313" key="4">
    <source>
        <dbReference type="Proteomes" id="UP000053398"/>
    </source>
</evidence>
<keyword evidence="3" id="KW-0503">Monooxygenase</keyword>
<evidence type="ECO:0000313" key="3">
    <source>
        <dbReference type="EMBL" id="KUN31574.1"/>
    </source>
</evidence>
<organism evidence="3 4">
    <name type="scientific">Streptomyces corchorusii</name>
    <name type="common">Streptomyces chibaensis</name>
    <dbReference type="NCBI Taxonomy" id="1903"/>
    <lineage>
        <taxon>Bacteria</taxon>
        <taxon>Bacillati</taxon>
        <taxon>Actinomycetota</taxon>
        <taxon>Actinomycetes</taxon>
        <taxon>Kitasatosporales</taxon>
        <taxon>Streptomycetaceae</taxon>
        <taxon>Streptomyces</taxon>
    </lineage>
</organism>
<dbReference type="InterPro" id="IPR011251">
    <property type="entry name" value="Luciferase-like_dom"/>
</dbReference>
<accession>A0A117QJD0</accession>